<evidence type="ECO:0000313" key="2">
    <source>
        <dbReference type="EMBL" id="CQI88667.1"/>
    </source>
</evidence>
<proteinExistence type="predicted"/>
<reference evidence="3" key="1">
    <citation type="submission" date="2015-03" db="EMBL/GenBank/DDBJ databases">
        <authorList>
            <consortium name="Pathogen Informatics"/>
            <person name="Murphy D."/>
        </authorList>
    </citation>
    <scope>NUCLEOTIDE SEQUENCE [LARGE SCALE GENOMIC DNA]</scope>
    <source>
        <strain evidence="3">68/02</strain>
    </source>
</reference>
<feature type="domain" description="Filamentous haemagglutinin FhaB/tRNA nuclease CdiA-like TPS" evidence="1">
    <location>
        <begin position="72"/>
        <end position="191"/>
    </location>
</feature>
<accession>A0A0U1HQ58</accession>
<dbReference type="Pfam" id="PF05860">
    <property type="entry name" value="TPS"/>
    <property type="match status" value="1"/>
</dbReference>
<sequence length="474" mass="51685">MSRLTIYFSEVHKEFFNKLNFICVFLILLFFSHSLFASIVSDTTAPKYQQPDIHHYIEERKTCKAQNVHCQGAKFTTINITTPNEKGLSHNKYDEFTLKLGRGHNKVFFNNLMIDSPGFIGNPNLVDKAAMVILNEVTSNKKSELHGHLAVIGHKADVIIANPSGIYCNGCQFSNTDHVILTTGIPTFRSGDLGGYYVTQGKIIISSNGLKHNDNSNVFLDLFSASLIINGEVRSGDVLTATGNNDIGIMPIKGSVDLKPIGDLSNSNKIDVVVDVTKLGGMYANKIFIYSKDGGIHNKGIIEAETMADLVSASFIKNNFGKIDSPKIRIRSSGDIDNIGGRIKSRRQGLSYNANDKFGIRIFGRNVNNSAGSIYINSGHISVGAVDSITNRDGIIKSIAVTGGADIKMKAKKVNNDNGYVITTQNIEIDATDLANNRGKIVSAFSHVDLHYKTLSTEDGIIHGGIEVKSEVKP</sequence>
<dbReference type="Gene3D" id="2.160.20.10">
    <property type="entry name" value="Single-stranded right-handed beta-helix, Pectin lyase-like"/>
    <property type="match status" value="1"/>
</dbReference>
<evidence type="ECO:0000313" key="3">
    <source>
        <dbReference type="Proteomes" id="UP000042054"/>
    </source>
</evidence>
<dbReference type="SUPFAM" id="SSF51126">
    <property type="entry name" value="Pectin lyase-like"/>
    <property type="match status" value="1"/>
</dbReference>
<name>A0A0U1HQ58_YERRO</name>
<dbReference type="SMART" id="SM00912">
    <property type="entry name" value="Haemagg_act"/>
    <property type="match status" value="1"/>
</dbReference>
<dbReference type="NCBIfam" id="TIGR01901">
    <property type="entry name" value="adhes_NPXG"/>
    <property type="match status" value="1"/>
</dbReference>
<evidence type="ECO:0000259" key="1">
    <source>
        <dbReference type="SMART" id="SM00912"/>
    </source>
</evidence>
<dbReference type="InterPro" id="IPR011050">
    <property type="entry name" value="Pectin_lyase_fold/virulence"/>
</dbReference>
<dbReference type="InterPro" id="IPR008638">
    <property type="entry name" value="FhaB/CdiA-like_TPS"/>
</dbReference>
<dbReference type="RefSeq" id="WP_231586316.1">
    <property type="nucleotide sequence ID" value="NZ_CTKE01000004.1"/>
</dbReference>
<dbReference type="Proteomes" id="UP000042054">
    <property type="component" value="Unassembled WGS sequence"/>
</dbReference>
<dbReference type="InterPro" id="IPR012334">
    <property type="entry name" value="Pectin_lyas_fold"/>
</dbReference>
<protein>
    <submittedName>
        <fullName evidence="2">Large exoprotein involved in heme utilization or adhesion</fullName>
    </submittedName>
</protein>
<organism evidence="2 3">
    <name type="scientific">Yersinia rohdei</name>
    <dbReference type="NCBI Taxonomy" id="29485"/>
    <lineage>
        <taxon>Bacteria</taxon>
        <taxon>Pseudomonadati</taxon>
        <taxon>Pseudomonadota</taxon>
        <taxon>Gammaproteobacteria</taxon>
        <taxon>Enterobacterales</taxon>
        <taxon>Yersiniaceae</taxon>
        <taxon>Yersinia</taxon>
    </lineage>
</organism>
<dbReference type="EMBL" id="CTKE01000004">
    <property type="protein sequence ID" value="CQI88667.1"/>
    <property type="molecule type" value="Genomic_DNA"/>
</dbReference>
<dbReference type="AlphaFoldDB" id="A0A0U1HQ58"/>
<dbReference type="STRING" id="29485.CH64_2481"/>
<gene>
    <name evidence="2" type="primary">shlA_2</name>
    <name evidence="2" type="ORF">ERS008555_01016</name>
</gene>